<organism evidence="8 9">
    <name type="scientific">Allomyces macrogynus (strain ATCC 38327)</name>
    <name type="common">Allomyces javanicus var. macrogynus</name>
    <dbReference type="NCBI Taxonomy" id="578462"/>
    <lineage>
        <taxon>Eukaryota</taxon>
        <taxon>Fungi</taxon>
        <taxon>Fungi incertae sedis</taxon>
        <taxon>Blastocladiomycota</taxon>
        <taxon>Blastocladiomycetes</taxon>
        <taxon>Blastocladiales</taxon>
        <taxon>Blastocladiaceae</taxon>
        <taxon>Allomyces</taxon>
    </lineage>
</organism>
<dbReference type="Proteomes" id="UP000054350">
    <property type="component" value="Unassembled WGS sequence"/>
</dbReference>
<evidence type="ECO:0000256" key="2">
    <source>
        <dbReference type="ARBA" id="ARBA00022692"/>
    </source>
</evidence>
<feature type="transmembrane region" description="Helical" evidence="6">
    <location>
        <begin position="105"/>
        <end position="122"/>
    </location>
</feature>
<protein>
    <recommendedName>
        <fullName evidence="7">TLC domain-containing protein</fullName>
    </recommendedName>
</protein>
<dbReference type="eggNOG" id="ENOG502S9Z0">
    <property type="taxonomic scope" value="Eukaryota"/>
</dbReference>
<dbReference type="OrthoDB" id="2146047at2759"/>
<keyword evidence="2 5" id="KW-0812">Transmembrane</keyword>
<evidence type="ECO:0000256" key="6">
    <source>
        <dbReference type="SAM" id="Phobius"/>
    </source>
</evidence>
<feature type="transmembrane region" description="Helical" evidence="6">
    <location>
        <begin position="67"/>
        <end position="85"/>
    </location>
</feature>
<dbReference type="AlphaFoldDB" id="A0A0L0S3E8"/>
<dbReference type="VEuPathDB" id="FungiDB:AMAG_02816"/>
<feature type="transmembrane region" description="Helical" evidence="6">
    <location>
        <begin position="189"/>
        <end position="210"/>
    </location>
</feature>
<evidence type="ECO:0000313" key="8">
    <source>
        <dbReference type="EMBL" id="KNE57058.1"/>
    </source>
</evidence>
<dbReference type="PANTHER" id="PTHR13439">
    <property type="entry name" value="CT120 PROTEIN"/>
    <property type="match status" value="1"/>
</dbReference>
<dbReference type="InterPro" id="IPR050846">
    <property type="entry name" value="TLCD"/>
</dbReference>
<sequence length="280" mass="30805">MSMSKPIADAVASAASVAAGGDGGTTRTVLLNLAAYAAAHVVLDRVWQMGLGQAKYRALSRRDRIYLAEKILSSANALVTSGLAFKAIFLDKAYDGDVLNPYPDLAHTVFASMCGYTIYDLFTMWAQGGDHWSMWIHHIMSLYGTSLIMYFRKPSFFPLLFAVSEITALANNVVWYAQTLRPTSSWLPSLMAARAVTFTVARVWIAPYALARALAQAQYDPAMLWAQWFGTSSSLTKIAAFLTALNVFTIGWFNVGWTTAVWKLAVRAIRGVPLRKAKRA</sequence>
<reference evidence="8 9" key="1">
    <citation type="submission" date="2009-11" db="EMBL/GenBank/DDBJ databases">
        <title>Annotation of Allomyces macrogynus ATCC 38327.</title>
        <authorList>
            <consortium name="The Broad Institute Genome Sequencing Platform"/>
            <person name="Russ C."/>
            <person name="Cuomo C."/>
            <person name="Burger G."/>
            <person name="Gray M.W."/>
            <person name="Holland P.W.H."/>
            <person name="King N."/>
            <person name="Lang F.B.F."/>
            <person name="Roger A.J."/>
            <person name="Ruiz-Trillo I."/>
            <person name="Young S.K."/>
            <person name="Zeng Q."/>
            <person name="Gargeya S."/>
            <person name="Fitzgerald M."/>
            <person name="Haas B."/>
            <person name="Abouelleil A."/>
            <person name="Alvarado L."/>
            <person name="Arachchi H.M."/>
            <person name="Berlin A."/>
            <person name="Chapman S.B."/>
            <person name="Gearin G."/>
            <person name="Goldberg J."/>
            <person name="Griggs A."/>
            <person name="Gujja S."/>
            <person name="Hansen M."/>
            <person name="Heiman D."/>
            <person name="Howarth C."/>
            <person name="Larimer J."/>
            <person name="Lui A."/>
            <person name="MacDonald P.J.P."/>
            <person name="McCowen C."/>
            <person name="Montmayeur A."/>
            <person name="Murphy C."/>
            <person name="Neiman D."/>
            <person name="Pearson M."/>
            <person name="Priest M."/>
            <person name="Roberts A."/>
            <person name="Saif S."/>
            <person name="Shea T."/>
            <person name="Sisk P."/>
            <person name="Stolte C."/>
            <person name="Sykes S."/>
            <person name="Wortman J."/>
            <person name="Nusbaum C."/>
            <person name="Birren B."/>
        </authorList>
    </citation>
    <scope>NUCLEOTIDE SEQUENCE [LARGE SCALE GENOMIC DNA]</scope>
    <source>
        <strain evidence="8 9">ATCC 38327</strain>
    </source>
</reference>
<feature type="transmembrane region" description="Helical" evidence="6">
    <location>
        <begin position="157"/>
        <end position="177"/>
    </location>
</feature>
<proteinExistence type="predicted"/>
<feature type="domain" description="TLC" evidence="7">
    <location>
        <begin position="62"/>
        <end position="265"/>
    </location>
</feature>
<dbReference type="GO" id="GO:0005783">
    <property type="term" value="C:endoplasmic reticulum"/>
    <property type="evidence" value="ECO:0007669"/>
    <property type="project" value="TreeGrafter"/>
</dbReference>
<keyword evidence="4 5" id="KW-0472">Membrane</keyword>
<keyword evidence="3 6" id="KW-1133">Transmembrane helix</keyword>
<dbReference type="OMA" id="SAREPPM"/>
<dbReference type="InterPro" id="IPR006634">
    <property type="entry name" value="TLC-dom"/>
</dbReference>
<feature type="transmembrane region" description="Helical" evidence="6">
    <location>
        <begin position="238"/>
        <end position="266"/>
    </location>
</feature>
<dbReference type="GO" id="GO:0016020">
    <property type="term" value="C:membrane"/>
    <property type="evidence" value="ECO:0007669"/>
    <property type="project" value="UniProtKB-SubCell"/>
</dbReference>
<dbReference type="EMBL" id="GG745331">
    <property type="protein sequence ID" value="KNE57058.1"/>
    <property type="molecule type" value="Genomic_DNA"/>
</dbReference>
<evidence type="ECO:0000256" key="1">
    <source>
        <dbReference type="ARBA" id="ARBA00004141"/>
    </source>
</evidence>
<gene>
    <name evidence="8" type="ORF">AMAG_02816</name>
</gene>
<accession>A0A0L0S3E8</accession>
<dbReference type="PROSITE" id="PS50922">
    <property type="entry name" value="TLC"/>
    <property type="match status" value="1"/>
</dbReference>
<dbReference type="PANTHER" id="PTHR13439:SF0">
    <property type="entry name" value="TOPOISOMERASE I DAMAGE AFFECTED PROTEIN 4"/>
    <property type="match status" value="1"/>
</dbReference>
<reference evidence="9" key="2">
    <citation type="submission" date="2009-11" db="EMBL/GenBank/DDBJ databases">
        <title>The Genome Sequence of Allomyces macrogynus strain ATCC 38327.</title>
        <authorList>
            <consortium name="The Broad Institute Genome Sequencing Platform"/>
            <person name="Russ C."/>
            <person name="Cuomo C."/>
            <person name="Shea T."/>
            <person name="Young S.K."/>
            <person name="Zeng Q."/>
            <person name="Koehrsen M."/>
            <person name="Haas B."/>
            <person name="Borodovsky M."/>
            <person name="Guigo R."/>
            <person name="Alvarado L."/>
            <person name="Berlin A."/>
            <person name="Borenstein D."/>
            <person name="Chen Z."/>
            <person name="Engels R."/>
            <person name="Freedman E."/>
            <person name="Gellesch M."/>
            <person name="Goldberg J."/>
            <person name="Griggs A."/>
            <person name="Gujja S."/>
            <person name="Heiman D."/>
            <person name="Hepburn T."/>
            <person name="Howarth C."/>
            <person name="Jen D."/>
            <person name="Larson L."/>
            <person name="Lewis B."/>
            <person name="Mehta T."/>
            <person name="Park D."/>
            <person name="Pearson M."/>
            <person name="Roberts A."/>
            <person name="Saif S."/>
            <person name="Shenoy N."/>
            <person name="Sisk P."/>
            <person name="Stolte C."/>
            <person name="Sykes S."/>
            <person name="Walk T."/>
            <person name="White J."/>
            <person name="Yandava C."/>
            <person name="Burger G."/>
            <person name="Gray M.W."/>
            <person name="Holland P.W.H."/>
            <person name="King N."/>
            <person name="Lang F.B.F."/>
            <person name="Roger A.J."/>
            <person name="Ruiz-Trillo I."/>
            <person name="Lander E."/>
            <person name="Nusbaum C."/>
        </authorList>
    </citation>
    <scope>NUCLEOTIDE SEQUENCE [LARGE SCALE GENOMIC DNA]</scope>
    <source>
        <strain evidence="9">ATCC 38327</strain>
    </source>
</reference>
<evidence type="ECO:0000256" key="5">
    <source>
        <dbReference type="PROSITE-ProRule" id="PRU00205"/>
    </source>
</evidence>
<evidence type="ECO:0000256" key="4">
    <source>
        <dbReference type="ARBA" id="ARBA00023136"/>
    </source>
</evidence>
<name>A0A0L0S3E8_ALLM3</name>
<feature type="transmembrane region" description="Helical" evidence="6">
    <location>
        <begin position="134"/>
        <end position="151"/>
    </location>
</feature>
<dbReference type="Pfam" id="PF03798">
    <property type="entry name" value="TRAM_LAG1_CLN8"/>
    <property type="match status" value="1"/>
</dbReference>
<keyword evidence="9" id="KW-1185">Reference proteome</keyword>
<comment type="subcellular location">
    <subcellularLocation>
        <location evidence="1">Membrane</location>
        <topology evidence="1">Multi-pass membrane protein</topology>
    </subcellularLocation>
</comment>
<evidence type="ECO:0000313" key="9">
    <source>
        <dbReference type="Proteomes" id="UP000054350"/>
    </source>
</evidence>
<evidence type="ECO:0000256" key="3">
    <source>
        <dbReference type="ARBA" id="ARBA00022989"/>
    </source>
</evidence>
<dbReference type="GO" id="GO:0055088">
    <property type="term" value="P:lipid homeostasis"/>
    <property type="evidence" value="ECO:0007669"/>
    <property type="project" value="TreeGrafter"/>
</dbReference>
<evidence type="ECO:0000259" key="7">
    <source>
        <dbReference type="PROSITE" id="PS50922"/>
    </source>
</evidence>